<gene>
    <name evidence="2" type="ORF">BS50DRAFT_628709</name>
</gene>
<dbReference type="EMBL" id="KZ678128">
    <property type="protein sequence ID" value="PSN75540.1"/>
    <property type="molecule type" value="Genomic_DNA"/>
</dbReference>
<feature type="region of interest" description="Disordered" evidence="1">
    <location>
        <begin position="187"/>
        <end position="255"/>
    </location>
</feature>
<protein>
    <submittedName>
        <fullName evidence="2">Uncharacterized protein</fullName>
    </submittedName>
</protein>
<evidence type="ECO:0000313" key="2">
    <source>
        <dbReference type="EMBL" id="PSN75540.1"/>
    </source>
</evidence>
<feature type="compositionally biased region" description="Basic residues" evidence="1">
    <location>
        <begin position="1"/>
        <end position="13"/>
    </location>
</feature>
<feature type="compositionally biased region" description="Basic and acidic residues" evidence="1">
    <location>
        <begin position="199"/>
        <end position="219"/>
    </location>
</feature>
<feature type="region of interest" description="Disordered" evidence="1">
    <location>
        <begin position="1"/>
        <end position="91"/>
    </location>
</feature>
<accession>A0A2T2PD11</accession>
<reference evidence="2 3" key="1">
    <citation type="journal article" date="2018" name="Front. Microbiol.">
        <title>Genome-Wide Analysis of Corynespora cassiicola Leaf Fall Disease Putative Effectors.</title>
        <authorList>
            <person name="Lopez D."/>
            <person name="Ribeiro S."/>
            <person name="Label P."/>
            <person name="Fumanal B."/>
            <person name="Venisse J.S."/>
            <person name="Kohler A."/>
            <person name="de Oliveira R.R."/>
            <person name="Labutti K."/>
            <person name="Lipzen A."/>
            <person name="Lail K."/>
            <person name="Bauer D."/>
            <person name="Ohm R.A."/>
            <person name="Barry K.W."/>
            <person name="Spatafora J."/>
            <person name="Grigoriev I.V."/>
            <person name="Martin F.M."/>
            <person name="Pujade-Renaud V."/>
        </authorList>
    </citation>
    <scope>NUCLEOTIDE SEQUENCE [LARGE SCALE GENOMIC DNA]</scope>
    <source>
        <strain evidence="2 3">Philippines</strain>
    </source>
</reference>
<proteinExistence type="predicted"/>
<dbReference type="AlphaFoldDB" id="A0A2T2PD11"/>
<dbReference type="Proteomes" id="UP000240883">
    <property type="component" value="Unassembled WGS sequence"/>
</dbReference>
<organism evidence="2 3">
    <name type="scientific">Corynespora cassiicola Philippines</name>
    <dbReference type="NCBI Taxonomy" id="1448308"/>
    <lineage>
        <taxon>Eukaryota</taxon>
        <taxon>Fungi</taxon>
        <taxon>Dikarya</taxon>
        <taxon>Ascomycota</taxon>
        <taxon>Pezizomycotina</taxon>
        <taxon>Dothideomycetes</taxon>
        <taxon>Pleosporomycetidae</taxon>
        <taxon>Pleosporales</taxon>
        <taxon>Corynesporascaceae</taxon>
        <taxon>Corynespora</taxon>
    </lineage>
</organism>
<name>A0A2T2PD11_CORCC</name>
<feature type="compositionally biased region" description="Low complexity" evidence="1">
    <location>
        <begin position="49"/>
        <end position="83"/>
    </location>
</feature>
<keyword evidence="3" id="KW-1185">Reference proteome</keyword>
<evidence type="ECO:0000313" key="3">
    <source>
        <dbReference type="Proteomes" id="UP000240883"/>
    </source>
</evidence>
<feature type="compositionally biased region" description="Low complexity" evidence="1">
    <location>
        <begin position="14"/>
        <end position="38"/>
    </location>
</feature>
<sequence>MPRKAAARTRKPTPKSSSKSASELASKSASKPASKPSSQRSTPSTRGKPSAPSSASASVSVPASVPASVSTSTSASPSASPTTPAIPPTTPLPTALIPQTLALQINALILVARELEFLARIFRSAAAQPADADEATARQGWAARMQDLEVQYEELRGQVEGGLRAVGVDGGKTAWPRIERGALAGLGVEETGEGEGEGEGEKGLKREVSEVEGVEERGAKKAKAKGKEKKRDREGSEVRELEDEHDGQGGGMLQPIGTMCAEIPLSRGEQMRMVGWNWGNEGKTVVHKKGRMEGGDGSVSPGLGRWRFGM</sequence>
<feature type="compositionally biased region" description="Basic and acidic residues" evidence="1">
    <location>
        <begin position="229"/>
        <end position="239"/>
    </location>
</feature>
<evidence type="ECO:0000256" key="1">
    <source>
        <dbReference type="SAM" id="MobiDB-lite"/>
    </source>
</evidence>